<proteinExistence type="predicted"/>
<reference evidence="2" key="1">
    <citation type="submission" date="2021-01" db="EMBL/GenBank/DDBJ databases">
        <authorList>
            <person name="Kaushik A."/>
        </authorList>
    </citation>
    <scope>NUCLEOTIDE SEQUENCE</scope>
    <source>
        <strain evidence="2">AG3-1AP</strain>
    </source>
</reference>
<evidence type="ECO:0000256" key="1">
    <source>
        <dbReference type="SAM" id="MobiDB-lite"/>
    </source>
</evidence>
<accession>A0A8H3D9L9</accession>
<sequence>MSYTLPNCYNPPNDPELLEAPTNPNPSDMPKTHSHLIPNLFRLLDLVQEGSGGIIEKVVIDQPSLHRLLNIVQPGSYESVSRINLKALDQLSIRPIGVYGIRSEIIKFLQHAQYIDDNSANLLSCTQSDASTSALRSGLYLALDPSHQDQGASKVAYIIYWPEDTTWDDQAASSSVRHNRVIFMRYLNKLADQTISLVSSAQARAFIWDTNTHDEDRQGNDDNTRLFDFEVAKSLEQEEDATGSPGFTVTVDPRLLPQANDQAHSRVRLVPGEQKAALLVTRYEEEQHEAKRFEESISLMNLRRMIESKDCPLRLGNLTPTDLEALAAHGLRNQHRAIFAKYDEQLRGFNAKRAGLEGADKRHIEDQTNRDRLKLKEEIQHLVRIHYDRLYPSPRSGVDPPHGVEDAALLYQRYPTLNELTDKMVKKEKPQIIQDSDFQLLKGRWPVVKEYLEKNPRLSDDEHEHFINDTLRGSNSGIQDSGIQAYASSTSATNDATGISDPEFVSQLRTMGQTYFSLFGLIRRVYNILGRNLETLESKVLADQLERIVSMESQRLKTTTAAARDHGHREATRSAFEGVMQELREAMATNAHQIRQVDWIRATQNNGRYLAGNAQFRWAGCVTSLRPPQIRHNIYPLELTEHDSQLCRANEAHVPQPKLNTRRRFEFTLVKGRLVEFMQLIHDKLLVVVSEPGRTRICFEDNIKMNHAVNSTHGKVSLSDDSLGGSRYMFAFDQATRLLVIVHGNNDDPKLSIYIFDESFTNLRSRGSPISLSSWYNKQSIDLKKVCFVSGLEEICLVETSGRARIFSLITQQFRAASIQIDRPILDAFSAPDGSCLFVVVPEDREGSNSHRLLAFHWASFGSNKKGIDSTGLCPCDGCRIATRFDGRGRVYVVSFDAISKAITSAVVQSTQSVTEFSFRSRANKKVNNSLIDCHLEMWTKFPVVPSVTRNTPIAIDRKPRQLILASPVSLQGVKEHFASMISTFEKTIRKPMARNLASMEVKSTNKVGRDIVNEISEFKMGSFIIELLCLIPLHLAITRGNRFIPLKDGVWDPEYERSLLGADVPTIVDALSLGWYESLLQSYMMTKPVRVVSSMGEQGVGKSYCLNHFADTSFAGSAMRMAEGVWMSCTPTEKYLLVSLNFQGVHSIKCSAQENALLVLFNTAISNLVLFRNNFAMSRNIAGLFTSFQSSATLLDPNVNQGLFNSTLAIIIKDVADADSKDIVKELSLKFQGIVKKEKNQNFITRLHRGRIQIIPWPAINSPAFYTLFGRLHQRLDQQPFTHGSGGAFLHNLKTLMAKIKTNDWGSLDRKPSLPSAGDQFTLPFFPPENVAAHRAQQLIERLPTALSCGRHEESPLKDMDADAELETPDYMPSLFVPEFATDNVAKGEASAEQALRTLVQNYGQTIHIRHRISDALYVETLQKSIDETIDQRVAVVQKWVSLNIKRFPSGNQDIRDLTSKLQAASLGMKNATRMCTQANTAAEQDISVSLTARSLRIIYNASHVVYPLAMKDGICAT</sequence>
<dbReference type="Proteomes" id="UP000663831">
    <property type="component" value="Unassembled WGS sequence"/>
</dbReference>
<dbReference type="Gene3D" id="3.40.50.300">
    <property type="entry name" value="P-loop containing nucleotide triphosphate hydrolases"/>
    <property type="match status" value="1"/>
</dbReference>
<evidence type="ECO:0000313" key="3">
    <source>
        <dbReference type="Proteomes" id="UP000663831"/>
    </source>
</evidence>
<feature type="region of interest" description="Disordered" evidence="1">
    <location>
        <begin position="1"/>
        <end position="30"/>
    </location>
</feature>
<protein>
    <submittedName>
        <fullName evidence="2">Uncharacterized protein</fullName>
    </submittedName>
</protein>
<name>A0A8H3D9L9_9AGAM</name>
<organism evidence="2 3">
    <name type="scientific">Rhizoctonia solani</name>
    <dbReference type="NCBI Taxonomy" id="456999"/>
    <lineage>
        <taxon>Eukaryota</taxon>
        <taxon>Fungi</taxon>
        <taxon>Dikarya</taxon>
        <taxon>Basidiomycota</taxon>
        <taxon>Agaricomycotina</taxon>
        <taxon>Agaricomycetes</taxon>
        <taxon>Cantharellales</taxon>
        <taxon>Ceratobasidiaceae</taxon>
        <taxon>Rhizoctonia</taxon>
    </lineage>
</organism>
<evidence type="ECO:0000313" key="2">
    <source>
        <dbReference type="EMBL" id="CAE6520868.1"/>
    </source>
</evidence>
<comment type="caution">
    <text evidence="2">The sequence shown here is derived from an EMBL/GenBank/DDBJ whole genome shotgun (WGS) entry which is preliminary data.</text>
</comment>
<dbReference type="InterPro" id="IPR027417">
    <property type="entry name" value="P-loop_NTPase"/>
</dbReference>
<gene>
    <name evidence="2" type="ORF">RDB_LOCUS144105</name>
</gene>
<dbReference type="EMBL" id="CAJMWV010006346">
    <property type="protein sequence ID" value="CAE6520868.1"/>
    <property type="molecule type" value="Genomic_DNA"/>
</dbReference>